<evidence type="ECO:0000313" key="1">
    <source>
        <dbReference type="EMBL" id="KRM91935.1"/>
    </source>
</evidence>
<gene>
    <name evidence="1" type="ORF">FC80_GL000113</name>
</gene>
<reference evidence="1 2" key="1">
    <citation type="journal article" date="2015" name="Genome Announc.">
        <title>Expanding the biotechnology potential of lactobacilli through comparative genomics of 213 strains and associated genera.</title>
        <authorList>
            <person name="Sun Z."/>
            <person name="Harris H.M."/>
            <person name="McCann A."/>
            <person name="Guo C."/>
            <person name="Argimon S."/>
            <person name="Zhang W."/>
            <person name="Yang X."/>
            <person name="Jeffery I.B."/>
            <person name="Cooney J.C."/>
            <person name="Kagawa T.F."/>
            <person name="Liu W."/>
            <person name="Song Y."/>
            <person name="Salvetti E."/>
            <person name="Wrobel A."/>
            <person name="Rasinkangas P."/>
            <person name="Parkhill J."/>
            <person name="Rea M.C."/>
            <person name="O'Sullivan O."/>
            <person name="Ritari J."/>
            <person name="Douillard F.P."/>
            <person name="Paul Ross R."/>
            <person name="Yang R."/>
            <person name="Briner A.E."/>
            <person name="Felis G.E."/>
            <person name="de Vos W.M."/>
            <person name="Barrangou R."/>
            <person name="Klaenhammer T.R."/>
            <person name="Caufield P.W."/>
            <person name="Cui Y."/>
            <person name="Zhang H."/>
            <person name="O'Toole P.W."/>
        </authorList>
    </citation>
    <scope>NUCLEOTIDE SEQUENCE [LARGE SCALE GENOMIC DNA]</scope>
    <source>
        <strain evidence="1 2">DSM 21116</strain>
    </source>
</reference>
<accession>A0A0R2CJV4</accession>
<evidence type="ECO:0000313" key="2">
    <source>
        <dbReference type="Proteomes" id="UP000051131"/>
    </source>
</evidence>
<proteinExistence type="predicted"/>
<name>A0A0R2CJV4_9LACO</name>
<dbReference type="Gene3D" id="3.30.1490.390">
    <property type="match status" value="1"/>
</dbReference>
<dbReference type="AlphaFoldDB" id="A0A0R2CJV4"/>
<dbReference type="RefSeq" id="WP_338038115.1">
    <property type="nucleotide sequence ID" value="NZ_AYZE01000008.1"/>
</dbReference>
<dbReference type="PATRIC" id="fig|1423729.3.peg.116"/>
<comment type="caution">
    <text evidence="1">The sequence shown here is derived from an EMBL/GenBank/DDBJ whole genome shotgun (WGS) entry which is preliminary data.</text>
</comment>
<dbReference type="EMBL" id="AYZE01000008">
    <property type="protein sequence ID" value="KRM91935.1"/>
    <property type="molecule type" value="Genomic_DNA"/>
</dbReference>
<keyword evidence="2" id="KW-1185">Reference proteome</keyword>
<dbReference type="Proteomes" id="UP000051131">
    <property type="component" value="Unassembled WGS sequence"/>
</dbReference>
<organism evidence="1 2">
    <name type="scientific">Liquorilactobacillus cacaonum DSM 21116</name>
    <dbReference type="NCBI Taxonomy" id="1423729"/>
    <lineage>
        <taxon>Bacteria</taxon>
        <taxon>Bacillati</taxon>
        <taxon>Bacillota</taxon>
        <taxon>Bacilli</taxon>
        <taxon>Lactobacillales</taxon>
        <taxon>Lactobacillaceae</taxon>
        <taxon>Liquorilactobacillus</taxon>
    </lineage>
</organism>
<sequence length="71" mass="8403">MFVVLVIKYLNQGIEENIEYDSPDQFVARQQLEVPDLQDYYEINKVLLDGKSLNDFHGKTIIDLFNYYNVL</sequence>
<protein>
    <submittedName>
        <fullName evidence="1">Uncharacterized protein</fullName>
    </submittedName>
</protein>
<dbReference type="STRING" id="1423729.FC80_GL000113"/>